<dbReference type="SUPFAM" id="SSF54637">
    <property type="entry name" value="Thioesterase/thiol ester dehydrase-isomerase"/>
    <property type="match status" value="2"/>
</dbReference>
<sequence>MDKFTQFKDAISIEKIDDFSYKTVPSENFFVGNTPHGGYLMAIMHKALTTTLPHSCAISSSIQYLDRTEPREIDIKVDVIRISKGSSTGRVTILQDNNIKCIYTGLCSDFAHMKGYAGLATPIPELFNTTEKDLFISLDYENIKPGFTPAFVKQVDCFVHPDHAWWDRDISNEDADARCSAYISLQGGIPDQYALSFFSDILPPVVLNKYGPLGWVPTLTLTTHIRQMPQTEVLLLDFIASDIHNGYFEQDCKIWDLNKNLVASSRQLTRILKSEEKITI</sequence>
<evidence type="ECO:0000259" key="2">
    <source>
        <dbReference type="Pfam" id="PF20789"/>
    </source>
</evidence>
<dbReference type="InterPro" id="IPR029069">
    <property type="entry name" value="HotDog_dom_sf"/>
</dbReference>
<proteinExistence type="predicted"/>
<gene>
    <name evidence="3" type="ORF">DBW92_03705</name>
</gene>
<dbReference type="InterPro" id="IPR042171">
    <property type="entry name" value="Acyl-CoA_hotdog"/>
</dbReference>
<dbReference type="Pfam" id="PF13622">
    <property type="entry name" value="4HBT_3"/>
    <property type="match status" value="1"/>
</dbReference>
<dbReference type="PANTHER" id="PTHR38110">
    <property type="entry name" value="CHROMOSOME 23, WHOLE GENOME SHOTGUN SEQUENCE"/>
    <property type="match status" value="1"/>
</dbReference>
<evidence type="ECO:0000313" key="4">
    <source>
        <dbReference type="Proteomes" id="UP000252915"/>
    </source>
</evidence>
<dbReference type="AlphaFoldDB" id="A0A368C4F9"/>
<organism evidence="3 4">
    <name type="scientific">SAR86 cluster bacterium</name>
    <dbReference type="NCBI Taxonomy" id="2030880"/>
    <lineage>
        <taxon>Bacteria</taxon>
        <taxon>Pseudomonadati</taxon>
        <taxon>Pseudomonadota</taxon>
        <taxon>Gammaproteobacteria</taxon>
        <taxon>SAR86 cluster</taxon>
    </lineage>
</organism>
<comment type="caution">
    <text evidence="3">The sequence shown here is derived from an EMBL/GenBank/DDBJ whole genome shotgun (WGS) entry which is preliminary data.</text>
</comment>
<dbReference type="PANTHER" id="PTHR38110:SF1">
    <property type="entry name" value="THIOESTERASE DOMAIN-CONTAINING PROTEIN"/>
    <property type="match status" value="1"/>
</dbReference>
<feature type="domain" description="Acyl-CoA thioesterase-like N-terminal HotDog" evidence="1">
    <location>
        <begin position="31"/>
        <end position="105"/>
    </location>
</feature>
<dbReference type="InterPro" id="IPR049450">
    <property type="entry name" value="ACOT8-like_C"/>
</dbReference>
<name>A0A368C4F9_9GAMM</name>
<evidence type="ECO:0000313" key="3">
    <source>
        <dbReference type="EMBL" id="RCL43846.1"/>
    </source>
</evidence>
<dbReference type="InterPro" id="IPR049449">
    <property type="entry name" value="TesB_ACOT8-like_N"/>
</dbReference>
<feature type="domain" description="Acyl-CoA thioesterase-like C-terminal" evidence="2">
    <location>
        <begin position="147"/>
        <end position="269"/>
    </location>
</feature>
<evidence type="ECO:0000259" key="1">
    <source>
        <dbReference type="Pfam" id="PF13622"/>
    </source>
</evidence>
<dbReference type="EMBL" id="QOPI01000020">
    <property type="protein sequence ID" value="RCL43846.1"/>
    <property type="molecule type" value="Genomic_DNA"/>
</dbReference>
<accession>A0A368C4F9</accession>
<dbReference type="Proteomes" id="UP000252915">
    <property type="component" value="Unassembled WGS sequence"/>
</dbReference>
<dbReference type="Pfam" id="PF20789">
    <property type="entry name" value="4HBT_3C"/>
    <property type="match status" value="1"/>
</dbReference>
<dbReference type="InterPro" id="IPR052389">
    <property type="entry name" value="Sec_Metab_Biosynth-Assoc"/>
</dbReference>
<protein>
    <submittedName>
        <fullName evidence="3">Thioesterase family protein</fullName>
    </submittedName>
</protein>
<reference evidence="3 4" key="1">
    <citation type="journal article" date="2018" name="Microbiome">
        <title>Fine metagenomic profile of the Mediterranean stratified and mixed water columns revealed by assembly and recruitment.</title>
        <authorList>
            <person name="Haro-Moreno J.M."/>
            <person name="Lopez-Perez M."/>
            <person name="De La Torre J.R."/>
            <person name="Picazo A."/>
            <person name="Camacho A."/>
            <person name="Rodriguez-Valera F."/>
        </authorList>
    </citation>
    <scope>NUCLEOTIDE SEQUENCE [LARGE SCALE GENOMIC DNA]</scope>
    <source>
        <strain evidence="3">MED-G78</strain>
    </source>
</reference>
<dbReference type="Gene3D" id="2.40.160.210">
    <property type="entry name" value="Acyl-CoA thioesterase, double hotdog domain"/>
    <property type="match status" value="1"/>
</dbReference>